<proteinExistence type="predicted"/>
<comment type="caution">
    <text evidence="2">The sequence shown here is derived from an EMBL/GenBank/DDBJ whole genome shotgun (WGS) entry which is preliminary data.</text>
</comment>
<reference evidence="2" key="1">
    <citation type="submission" date="2020-12" db="EMBL/GenBank/DDBJ databases">
        <title>Metabolic potential, ecology and presence of endohyphal bacteria is reflected in genomic diversity of Mucoromycotina.</title>
        <authorList>
            <person name="Muszewska A."/>
            <person name="Okrasinska A."/>
            <person name="Steczkiewicz K."/>
            <person name="Drgas O."/>
            <person name="Orlowska M."/>
            <person name="Perlinska-Lenart U."/>
            <person name="Aleksandrzak-Piekarczyk T."/>
            <person name="Szatraj K."/>
            <person name="Zielenkiewicz U."/>
            <person name="Pilsyk S."/>
            <person name="Malc E."/>
            <person name="Mieczkowski P."/>
            <person name="Kruszewska J.S."/>
            <person name="Biernat P."/>
            <person name="Pawlowska J."/>
        </authorList>
    </citation>
    <scope>NUCLEOTIDE SEQUENCE</scope>
    <source>
        <strain evidence="2">WA0000051536</strain>
    </source>
</reference>
<feature type="compositionally biased region" description="Low complexity" evidence="1">
    <location>
        <begin position="252"/>
        <end position="265"/>
    </location>
</feature>
<feature type="compositionally biased region" description="Low complexity" evidence="1">
    <location>
        <begin position="1"/>
        <end position="17"/>
    </location>
</feature>
<accession>A0A8H7PDF8</accession>
<evidence type="ECO:0000256" key="1">
    <source>
        <dbReference type="SAM" id="MobiDB-lite"/>
    </source>
</evidence>
<evidence type="ECO:0000313" key="3">
    <source>
        <dbReference type="Proteomes" id="UP000612746"/>
    </source>
</evidence>
<dbReference type="InterPro" id="IPR052055">
    <property type="entry name" value="Hepadnavirus_pol/RT"/>
</dbReference>
<dbReference type="InterPro" id="IPR043502">
    <property type="entry name" value="DNA/RNA_pol_sf"/>
</dbReference>
<dbReference type="EMBL" id="JAEPRA010000029">
    <property type="protein sequence ID" value="KAG2171881.1"/>
    <property type="molecule type" value="Genomic_DNA"/>
</dbReference>
<dbReference type="Gene3D" id="3.10.10.10">
    <property type="entry name" value="HIV Type 1 Reverse Transcriptase, subunit A, domain 1"/>
    <property type="match status" value="1"/>
</dbReference>
<sequence>HLAQQSQMLQKLLSQGSRHSEPFVQDKGMLAPQPVSHELPVRPSYEWQPPQELYTRVRSLSNPIFKQTLTNEERKGIIERYPAMEGLKYPPPSTVPEAQRRLHYSASAILRPFDTLCHELLQTTASDESRGLFAIVYGFRKLILRHCGDINNARVNLALRAVNPTITVPDDSTDYILEPSKFQETLAHHTKYQKIIKNASIRRSKQVFSRTSLTEVERVLSQPPSSQLPIGLDDFPTHQLTTVVHTTTTVTTEATQTTTTPANTNGYTSENTHHSQTSRCLPFPTTTNSGNFQRQKIADLLHKRAIELVQGSALPGFYIWMFVTPKKNGGFRPVFNLRSINQFLQCPHFKMESIQQVIKLIRKGDYFTSVDFTDAFLHILIHRQFRRYLRFHWEDVHPPANAEVPPMTYQCQEITSQPFSSFGSPRIPIGQPVYDDPSTRLQIRDLRRSIREAISNPIQAPRQIHSLTMRIKSTTLAIFSTSLRTKSLMFFKNNMVKTKSDWDKAQLLPQECLSELRW</sequence>
<name>A0A8H7PDF8_9FUNG</name>
<dbReference type="AlphaFoldDB" id="A0A8H7PDF8"/>
<organism evidence="2 3">
    <name type="scientific">Umbelopsis vinacea</name>
    <dbReference type="NCBI Taxonomy" id="44442"/>
    <lineage>
        <taxon>Eukaryota</taxon>
        <taxon>Fungi</taxon>
        <taxon>Fungi incertae sedis</taxon>
        <taxon>Mucoromycota</taxon>
        <taxon>Mucoromycotina</taxon>
        <taxon>Umbelopsidomycetes</taxon>
        <taxon>Umbelopsidales</taxon>
        <taxon>Umbelopsidaceae</taxon>
        <taxon>Umbelopsis</taxon>
    </lineage>
</organism>
<dbReference type="PANTHER" id="PTHR33050:SF7">
    <property type="entry name" value="RIBONUCLEASE H"/>
    <property type="match status" value="1"/>
</dbReference>
<dbReference type="OrthoDB" id="2286148at2759"/>
<feature type="compositionally biased region" description="Polar residues" evidence="1">
    <location>
        <begin position="266"/>
        <end position="285"/>
    </location>
</feature>
<dbReference type="Proteomes" id="UP000612746">
    <property type="component" value="Unassembled WGS sequence"/>
</dbReference>
<dbReference type="PANTHER" id="PTHR33050">
    <property type="entry name" value="REVERSE TRANSCRIPTASE DOMAIN-CONTAINING PROTEIN"/>
    <property type="match status" value="1"/>
</dbReference>
<feature type="non-terminal residue" evidence="2">
    <location>
        <position position="1"/>
    </location>
</feature>
<evidence type="ECO:0008006" key="4">
    <source>
        <dbReference type="Google" id="ProtNLM"/>
    </source>
</evidence>
<dbReference type="Gene3D" id="3.30.70.270">
    <property type="match status" value="1"/>
</dbReference>
<dbReference type="InterPro" id="IPR043128">
    <property type="entry name" value="Rev_trsase/Diguanyl_cyclase"/>
</dbReference>
<protein>
    <recommendedName>
        <fullName evidence="4">Reverse transcriptase domain-containing protein</fullName>
    </recommendedName>
</protein>
<gene>
    <name evidence="2" type="ORF">INT44_006110</name>
</gene>
<evidence type="ECO:0000313" key="2">
    <source>
        <dbReference type="EMBL" id="KAG2171881.1"/>
    </source>
</evidence>
<feature type="region of interest" description="Disordered" evidence="1">
    <location>
        <begin position="252"/>
        <end position="285"/>
    </location>
</feature>
<keyword evidence="3" id="KW-1185">Reference proteome</keyword>
<feature type="region of interest" description="Disordered" evidence="1">
    <location>
        <begin position="1"/>
        <end position="21"/>
    </location>
</feature>
<dbReference type="SUPFAM" id="SSF56672">
    <property type="entry name" value="DNA/RNA polymerases"/>
    <property type="match status" value="1"/>
</dbReference>